<dbReference type="Proteomes" id="UP001501326">
    <property type="component" value="Unassembled WGS sequence"/>
</dbReference>
<feature type="domain" description="Rhodanese" evidence="3">
    <location>
        <begin position="34"/>
        <end position="143"/>
    </location>
</feature>
<dbReference type="EMBL" id="BAAARN010000004">
    <property type="protein sequence ID" value="GAA2738862.1"/>
    <property type="molecule type" value="Genomic_DNA"/>
</dbReference>
<evidence type="ECO:0000313" key="4">
    <source>
        <dbReference type="EMBL" id="GAA2738862.1"/>
    </source>
</evidence>
<dbReference type="PROSITE" id="PS00380">
    <property type="entry name" value="RHODANESE_1"/>
    <property type="match status" value="1"/>
</dbReference>
<protein>
    <submittedName>
        <fullName evidence="4">Sulfurtransferase</fullName>
    </submittedName>
</protein>
<sequence>MHALVSALVSAADLRAELASPTPPVLMDVQWVLTGAPGPVGRERYAAAHLPGATWVDLDTELAGPVAVDGRGGRHPLPDPAVLETALRRSGVRAGGRVVVYDQGPGFAAARAWWVLRWAGVEDVRVLDGGLTAWTAAGGATTTDVPATATGDVTVRAGSLPVLDAASAAEVARDGVLVDARAAERFSGSTEPIDPVAGHVPGAVNAPTTDNAGADGRLLPADELRNRFSSLGIQADGPPVGVYCGSGVTAAHELLALHEAGIDATLYVGSWSDWVSDPDRPVATLDSSM</sequence>
<reference evidence="4 5" key="1">
    <citation type="journal article" date="2019" name="Int. J. Syst. Evol. Microbiol.">
        <title>The Global Catalogue of Microorganisms (GCM) 10K type strain sequencing project: providing services to taxonomists for standard genome sequencing and annotation.</title>
        <authorList>
            <consortium name="The Broad Institute Genomics Platform"/>
            <consortium name="The Broad Institute Genome Sequencing Center for Infectious Disease"/>
            <person name="Wu L."/>
            <person name="Ma J."/>
        </authorList>
    </citation>
    <scope>NUCLEOTIDE SEQUENCE [LARGE SCALE GENOMIC DNA]</scope>
    <source>
        <strain evidence="4 5">JCM 16378</strain>
    </source>
</reference>
<dbReference type="PANTHER" id="PTHR11364">
    <property type="entry name" value="THIOSULFATE SULFERTANSFERASE"/>
    <property type="match status" value="1"/>
</dbReference>
<evidence type="ECO:0000259" key="3">
    <source>
        <dbReference type="PROSITE" id="PS50206"/>
    </source>
</evidence>
<keyword evidence="2" id="KW-0677">Repeat</keyword>
<feature type="domain" description="Rhodanese" evidence="3">
    <location>
        <begin position="171"/>
        <end position="283"/>
    </location>
</feature>
<dbReference type="InterPro" id="IPR045078">
    <property type="entry name" value="TST/MPST-like"/>
</dbReference>
<evidence type="ECO:0000313" key="5">
    <source>
        <dbReference type="Proteomes" id="UP001501326"/>
    </source>
</evidence>
<dbReference type="SMART" id="SM00450">
    <property type="entry name" value="RHOD"/>
    <property type="match status" value="2"/>
</dbReference>
<organism evidence="4 5">
    <name type="scientific">Pedococcus aerophilus</name>
    <dbReference type="NCBI Taxonomy" id="436356"/>
    <lineage>
        <taxon>Bacteria</taxon>
        <taxon>Bacillati</taxon>
        <taxon>Actinomycetota</taxon>
        <taxon>Actinomycetes</taxon>
        <taxon>Micrococcales</taxon>
        <taxon>Intrasporangiaceae</taxon>
        <taxon>Pedococcus</taxon>
    </lineage>
</organism>
<dbReference type="Gene3D" id="3.40.250.10">
    <property type="entry name" value="Rhodanese-like domain"/>
    <property type="match status" value="2"/>
</dbReference>
<evidence type="ECO:0000256" key="1">
    <source>
        <dbReference type="ARBA" id="ARBA00022679"/>
    </source>
</evidence>
<evidence type="ECO:0000256" key="2">
    <source>
        <dbReference type="ARBA" id="ARBA00022737"/>
    </source>
</evidence>
<dbReference type="SUPFAM" id="SSF52821">
    <property type="entry name" value="Rhodanese/Cell cycle control phosphatase"/>
    <property type="match status" value="2"/>
</dbReference>
<proteinExistence type="predicted"/>
<dbReference type="InterPro" id="IPR001307">
    <property type="entry name" value="Thiosulphate_STrfase_CS"/>
</dbReference>
<dbReference type="PROSITE" id="PS50206">
    <property type="entry name" value="RHODANESE_3"/>
    <property type="match status" value="2"/>
</dbReference>
<dbReference type="PANTHER" id="PTHR11364:SF27">
    <property type="entry name" value="SULFURTRANSFERASE"/>
    <property type="match status" value="1"/>
</dbReference>
<keyword evidence="1" id="KW-0808">Transferase</keyword>
<dbReference type="CDD" id="cd01448">
    <property type="entry name" value="TST_Repeat_1"/>
    <property type="match status" value="1"/>
</dbReference>
<keyword evidence="5" id="KW-1185">Reference proteome</keyword>
<name>A0ABN3UVI0_9MICO</name>
<comment type="caution">
    <text evidence="4">The sequence shown here is derived from an EMBL/GenBank/DDBJ whole genome shotgun (WGS) entry which is preliminary data.</text>
</comment>
<gene>
    <name evidence="4" type="ORF">GCM10009867_32170</name>
</gene>
<dbReference type="RefSeq" id="WP_344195264.1">
    <property type="nucleotide sequence ID" value="NZ_BAAARN010000004.1"/>
</dbReference>
<dbReference type="InterPro" id="IPR001763">
    <property type="entry name" value="Rhodanese-like_dom"/>
</dbReference>
<dbReference type="Pfam" id="PF00581">
    <property type="entry name" value="Rhodanese"/>
    <property type="match status" value="2"/>
</dbReference>
<accession>A0ABN3UVI0</accession>
<dbReference type="InterPro" id="IPR036873">
    <property type="entry name" value="Rhodanese-like_dom_sf"/>
</dbReference>
<dbReference type="CDD" id="cd01449">
    <property type="entry name" value="TST_Repeat_2"/>
    <property type="match status" value="1"/>
</dbReference>